<sequence>QLDLHGGHNHVVESSRGASPAIPAVQVCVRVRPLLDWECSDGLASSCLQLAGSPPQRITLLPRDGVSSEEELNEKGRIQKPREFAFNAVFGPASSQQEVWDQVGLGNLVCKVVEGFHATVFAYGQTGSGKTHTMDGFAYGPSAGTAPSALAKKPKVHVHLASPEQLGVVPRAVRELFARIDLLRKPSLWSPEGETGESFDVKVSFLQIYNERLYDLLNPATLAVLTSLGAAGASGEDGGQPGLRLRWDAAKEHFYVENLFEYGCHSAECSYPLTGDTYSPVWGLLHTRSRE</sequence>
<reference evidence="3" key="1">
    <citation type="submission" date="2021-02" db="EMBL/GenBank/DDBJ databases">
        <authorList>
            <person name="Dougan E. K."/>
            <person name="Rhodes N."/>
            <person name="Thang M."/>
            <person name="Chan C."/>
        </authorList>
    </citation>
    <scope>NUCLEOTIDE SEQUENCE</scope>
</reference>
<evidence type="ECO:0000313" key="4">
    <source>
        <dbReference type="Proteomes" id="UP000626109"/>
    </source>
</evidence>
<keyword evidence="1" id="KW-0547">Nucleotide-binding</keyword>
<protein>
    <recommendedName>
        <fullName evidence="2">Kinesin motor domain-containing protein</fullName>
    </recommendedName>
</protein>
<dbReference type="InterPro" id="IPR036961">
    <property type="entry name" value="Kinesin_motor_dom_sf"/>
</dbReference>
<dbReference type="PANTHER" id="PTHR47969">
    <property type="entry name" value="CHROMOSOME-ASSOCIATED KINESIN KIF4A-RELATED"/>
    <property type="match status" value="1"/>
</dbReference>
<dbReference type="Proteomes" id="UP000626109">
    <property type="component" value="Unassembled WGS sequence"/>
</dbReference>
<dbReference type="EMBL" id="CAJNNW010033111">
    <property type="protein sequence ID" value="CAE8717166.1"/>
    <property type="molecule type" value="Genomic_DNA"/>
</dbReference>
<keyword evidence="1" id="KW-0505">Motor protein</keyword>
<feature type="binding site" evidence="1">
    <location>
        <begin position="124"/>
        <end position="131"/>
    </location>
    <ligand>
        <name>ATP</name>
        <dbReference type="ChEBI" id="CHEBI:30616"/>
    </ligand>
</feature>
<dbReference type="InterPro" id="IPR027640">
    <property type="entry name" value="Kinesin-like_fam"/>
</dbReference>
<dbReference type="SUPFAM" id="SSF52540">
    <property type="entry name" value="P-loop containing nucleoside triphosphate hydrolases"/>
    <property type="match status" value="1"/>
</dbReference>
<dbReference type="GO" id="GO:0051231">
    <property type="term" value="P:spindle elongation"/>
    <property type="evidence" value="ECO:0007669"/>
    <property type="project" value="TreeGrafter"/>
</dbReference>
<dbReference type="GO" id="GO:0007018">
    <property type="term" value="P:microtubule-based movement"/>
    <property type="evidence" value="ECO:0007669"/>
    <property type="project" value="InterPro"/>
</dbReference>
<dbReference type="Gene3D" id="3.40.850.10">
    <property type="entry name" value="Kinesin motor domain"/>
    <property type="match status" value="1"/>
</dbReference>
<dbReference type="GO" id="GO:0008017">
    <property type="term" value="F:microtubule binding"/>
    <property type="evidence" value="ECO:0007669"/>
    <property type="project" value="InterPro"/>
</dbReference>
<dbReference type="PANTHER" id="PTHR47969:SF33">
    <property type="entry name" value="KINESIN-LIKE PROTEIN"/>
    <property type="match status" value="1"/>
</dbReference>
<feature type="non-terminal residue" evidence="3">
    <location>
        <position position="291"/>
    </location>
</feature>
<feature type="domain" description="Kinesin motor" evidence="2">
    <location>
        <begin position="24"/>
        <end position="291"/>
    </location>
</feature>
<comment type="caution">
    <text evidence="3">The sequence shown here is derived from an EMBL/GenBank/DDBJ whole genome shotgun (WGS) entry which is preliminary data.</text>
</comment>
<dbReference type="InterPro" id="IPR027417">
    <property type="entry name" value="P-loop_NTPase"/>
</dbReference>
<dbReference type="SMART" id="SM00129">
    <property type="entry name" value="KISc"/>
    <property type="match status" value="1"/>
</dbReference>
<evidence type="ECO:0000313" key="3">
    <source>
        <dbReference type="EMBL" id="CAE8717166.1"/>
    </source>
</evidence>
<organism evidence="3 4">
    <name type="scientific">Polarella glacialis</name>
    <name type="common">Dinoflagellate</name>
    <dbReference type="NCBI Taxonomy" id="89957"/>
    <lineage>
        <taxon>Eukaryota</taxon>
        <taxon>Sar</taxon>
        <taxon>Alveolata</taxon>
        <taxon>Dinophyceae</taxon>
        <taxon>Suessiales</taxon>
        <taxon>Suessiaceae</taxon>
        <taxon>Polarella</taxon>
    </lineage>
</organism>
<evidence type="ECO:0000259" key="2">
    <source>
        <dbReference type="PROSITE" id="PS50067"/>
    </source>
</evidence>
<proteinExistence type="inferred from homology"/>
<dbReference type="InterPro" id="IPR001752">
    <property type="entry name" value="Kinesin_motor_dom"/>
</dbReference>
<dbReference type="AlphaFoldDB" id="A0A813KZL4"/>
<keyword evidence="1" id="KW-0067">ATP-binding</keyword>
<dbReference type="Pfam" id="PF00225">
    <property type="entry name" value="Kinesin"/>
    <property type="match status" value="1"/>
</dbReference>
<dbReference type="GO" id="GO:0007052">
    <property type="term" value="P:mitotic spindle organization"/>
    <property type="evidence" value="ECO:0007669"/>
    <property type="project" value="TreeGrafter"/>
</dbReference>
<accession>A0A813KZL4</accession>
<gene>
    <name evidence="3" type="ORF">PGLA2088_LOCUS39415</name>
</gene>
<dbReference type="GO" id="GO:0003777">
    <property type="term" value="F:microtubule motor activity"/>
    <property type="evidence" value="ECO:0007669"/>
    <property type="project" value="InterPro"/>
</dbReference>
<dbReference type="GO" id="GO:0005524">
    <property type="term" value="F:ATP binding"/>
    <property type="evidence" value="ECO:0007669"/>
    <property type="project" value="UniProtKB-UniRule"/>
</dbReference>
<evidence type="ECO:0000256" key="1">
    <source>
        <dbReference type="PROSITE-ProRule" id="PRU00283"/>
    </source>
</evidence>
<name>A0A813KZL4_POLGL</name>
<dbReference type="PROSITE" id="PS50067">
    <property type="entry name" value="KINESIN_MOTOR_2"/>
    <property type="match status" value="1"/>
</dbReference>
<dbReference type="GO" id="GO:0005875">
    <property type="term" value="C:microtubule associated complex"/>
    <property type="evidence" value="ECO:0007669"/>
    <property type="project" value="TreeGrafter"/>
</dbReference>
<comment type="similarity">
    <text evidence="1">Belongs to the TRAFAC class myosin-kinesin ATPase superfamily. Kinesin family.</text>
</comment>